<evidence type="ECO:0000256" key="4">
    <source>
        <dbReference type="ARBA" id="ARBA00023136"/>
    </source>
</evidence>
<keyword evidence="2 6" id="KW-0812">Transmembrane</keyword>
<dbReference type="AlphaFoldDB" id="A0AAD9K4J1"/>
<evidence type="ECO:0000313" key="8">
    <source>
        <dbReference type="Proteomes" id="UP001208570"/>
    </source>
</evidence>
<feature type="transmembrane region" description="Helical" evidence="6">
    <location>
        <begin position="53"/>
        <end position="73"/>
    </location>
</feature>
<comment type="caution">
    <text evidence="7">The sequence shown here is derived from an EMBL/GenBank/DDBJ whole genome shotgun (WGS) entry which is preliminary data.</text>
</comment>
<accession>A0AAD9K4J1</accession>
<reference evidence="7" key="1">
    <citation type="journal article" date="2023" name="Mol. Biol. Evol.">
        <title>Third-Generation Sequencing Reveals the Adaptive Role of the Epigenome in Three Deep-Sea Polychaetes.</title>
        <authorList>
            <person name="Perez M."/>
            <person name="Aroh O."/>
            <person name="Sun Y."/>
            <person name="Lan Y."/>
            <person name="Juniper S.K."/>
            <person name="Young C.R."/>
            <person name="Angers B."/>
            <person name="Qian P.Y."/>
        </authorList>
    </citation>
    <scope>NUCLEOTIDE SEQUENCE</scope>
    <source>
        <strain evidence="7">P08H-3</strain>
    </source>
</reference>
<feature type="transmembrane region" description="Helical" evidence="6">
    <location>
        <begin position="172"/>
        <end position="191"/>
    </location>
</feature>
<dbReference type="PANTHER" id="PTHR11785:SF531">
    <property type="entry name" value="LARGE NEUTRAL AMINO ACIDS TRANSPORTER SMALL SUBUNIT 1"/>
    <property type="match status" value="1"/>
</dbReference>
<keyword evidence="3 6" id="KW-1133">Transmembrane helix</keyword>
<dbReference type="GO" id="GO:0016020">
    <property type="term" value="C:membrane"/>
    <property type="evidence" value="ECO:0007669"/>
    <property type="project" value="UniProtKB-SubCell"/>
</dbReference>
<feature type="region of interest" description="Disordered" evidence="5">
    <location>
        <begin position="1"/>
        <end position="44"/>
    </location>
</feature>
<evidence type="ECO:0000256" key="2">
    <source>
        <dbReference type="ARBA" id="ARBA00022692"/>
    </source>
</evidence>
<feature type="transmembrane region" description="Helical" evidence="6">
    <location>
        <begin position="203"/>
        <end position="222"/>
    </location>
</feature>
<evidence type="ECO:0000256" key="3">
    <source>
        <dbReference type="ARBA" id="ARBA00022989"/>
    </source>
</evidence>
<keyword evidence="8" id="KW-1185">Reference proteome</keyword>
<evidence type="ECO:0000256" key="6">
    <source>
        <dbReference type="SAM" id="Phobius"/>
    </source>
</evidence>
<feature type="transmembrane region" description="Helical" evidence="6">
    <location>
        <begin position="85"/>
        <end position="107"/>
    </location>
</feature>
<evidence type="ECO:0000256" key="1">
    <source>
        <dbReference type="ARBA" id="ARBA00004141"/>
    </source>
</evidence>
<sequence length="427" mass="47600">MGTGGKTRTPSSSSNGALKAKEAGSVPEGGGDDIPNPEGSAPKDDRVNLKQKITLLNGITIIAGSIIGSGIFVSPTGVLQQVGSLGASLLIWLLCGLFSLIGSWCYAELGCMITRSGADYAYFLEAYGPLLAFLRLWIENIIIRPCSNAVVALTFSYYVVEPLFPGCDRPEIALRLLAAVAIAVLTFINAYDVKWATRVQDVFTYAKLLALLLIIVTGIVQLSREYSITSQYTITIEYSITSQYTITIEYSITSQYTITIEYSITSQYTITIEYSITSQYTITIEYSITSQYTITIEYSITSQYTITIEYSITSQYTITIEYSITSQYTITIEYSITSQYTITIEYSITSQYTITIEYSITSQYTITIEYSITSQYTITIEYSITSQYTITIEYSITSQYTITIEYSITSQYTITIEYRLHHSIPSQ</sequence>
<dbReference type="InterPro" id="IPR002293">
    <property type="entry name" value="AA/rel_permease1"/>
</dbReference>
<proteinExistence type="predicted"/>
<keyword evidence="4 6" id="KW-0472">Membrane</keyword>
<comment type="subcellular location">
    <subcellularLocation>
        <location evidence="1">Membrane</location>
        <topology evidence="1">Multi-pass membrane protein</topology>
    </subcellularLocation>
</comment>
<dbReference type="InterPro" id="IPR050598">
    <property type="entry name" value="AminoAcid_Transporter"/>
</dbReference>
<organism evidence="7 8">
    <name type="scientific">Paralvinella palmiformis</name>
    <dbReference type="NCBI Taxonomy" id="53620"/>
    <lineage>
        <taxon>Eukaryota</taxon>
        <taxon>Metazoa</taxon>
        <taxon>Spiralia</taxon>
        <taxon>Lophotrochozoa</taxon>
        <taxon>Annelida</taxon>
        <taxon>Polychaeta</taxon>
        <taxon>Sedentaria</taxon>
        <taxon>Canalipalpata</taxon>
        <taxon>Terebellida</taxon>
        <taxon>Terebelliformia</taxon>
        <taxon>Alvinellidae</taxon>
        <taxon>Paralvinella</taxon>
    </lineage>
</organism>
<feature type="transmembrane region" description="Helical" evidence="6">
    <location>
        <begin position="119"/>
        <end position="136"/>
    </location>
</feature>
<dbReference type="Proteomes" id="UP001208570">
    <property type="component" value="Unassembled WGS sequence"/>
</dbReference>
<gene>
    <name evidence="7" type="ORF">LSH36_74g14044</name>
</gene>
<dbReference type="Gene3D" id="1.20.1740.10">
    <property type="entry name" value="Amino acid/polyamine transporter I"/>
    <property type="match status" value="1"/>
</dbReference>
<dbReference type="FunFam" id="1.20.1740.10:FF:000056">
    <property type="entry name" value="Y+L amino acid transporter 2"/>
    <property type="match status" value="1"/>
</dbReference>
<evidence type="ECO:0000256" key="5">
    <source>
        <dbReference type="SAM" id="MobiDB-lite"/>
    </source>
</evidence>
<dbReference type="EMBL" id="JAODUP010000074">
    <property type="protein sequence ID" value="KAK2163815.1"/>
    <property type="molecule type" value="Genomic_DNA"/>
</dbReference>
<dbReference type="Pfam" id="PF13520">
    <property type="entry name" value="AA_permease_2"/>
    <property type="match status" value="1"/>
</dbReference>
<feature type="compositionally biased region" description="Polar residues" evidence="5">
    <location>
        <begin position="1"/>
        <end position="16"/>
    </location>
</feature>
<dbReference type="GO" id="GO:0015179">
    <property type="term" value="F:L-amino acid transmembrane transporter activity"/>
    <property type="evidence" value="ECO:0007669"/>
    <property type="project" value="TreeGrafter"/>
</dbReference>
<evidence type="ECO:0000313" key="7">
    <source>
        <dbReference type="EMBL" id="KAK2163815.1"/>
    </source>
</evidence>
<protein>
    <submittedName>
        <fullName evidence="7">Uncharacterized protein</fullName>
    </submittedName>
</protein>
<dbReference type="PANTHER" id="PTHR11785">
    <property type="entry name" value="AMINO ACID TRANSPORTER"/>
    <property type="match status" value="1"/>
</dbReference>
<name>A0AAD9K4J1_9ANNE</name>